<feature type="domain" description="DUF305" evidence="1">
    <location>
        <begin position="64"/>
        <end position="207"/>
    </location>
</feature>
<name>A0A5N1J2X8_9BACT</name>
<sequence length="213" mass="24855">MNKIYRKLFSYVFLGTFFSLVSCSDHRDEAVCLEIQPHDENVFMQINHHMMEEMDMMQHTNDPDHDFAMMMSMHHQSAIDMSQEELKSGDNSQMKEMAQRVIDAQQAEKAMLQQYLQSHTPVAEPDGPTFNSESMMSMDKMMKAQDIRVLSEDSDVTYAQLLIDHHQSALEMAMAELAYGDDPMIREMASKMIEDQRKEIMELQDWLIKNKPF</sequence>
<evidence type="ECO:0000313" key="2">
    <source>
        <dbReference type="EMBL" id="KAA9341113.1"/>
    </source>
</evidence>
<proteinExistence type="predicted"/>
<dbReference type="Gene3D" id="1.20.1260.10">
    <property type="match status" value="2"/>
</dbReference>
<evidence type="ECO:0000313" key="3">
    <source>
        <dbReference type="Proteomes" id="UP000326344"/>
    </source>
</evidence>
<gene>
    <name evidence="2" type="ORF">F0P93_30200</name>
</gene>
<dbReference type="PANTHER" id="PTHR36933">
    <property type="entry name" value="SLL0788 PROTEIN"/>
    <property type="match status" value="1"/>
</dbReference>
<keyword evidence="3" id="KW-1185">Reference proteome</keyword>
<protein>
    <submittedName>
        <fullName evidence="2">DUF305 domain-containing protein</fullName>
    </submittedName>
</protein>
<accession>A0A5N1J2X8</accession>
<dbReference type="Pfam" id="PF03713">
    <property type="entry name" value="DUF305"/>
    <property type="match status" value="1"/>
</dbReference>
<dbReference type="EMBL" id="VTWS01000013">
    <property type="protein sequence ID" value="KAA9341113.1"/>
    <property type="molecule type" value="Genomic_DNA"/>
</dbReference>
<dbReference type="AlphaFoldDB" id="A0A5N1J2X8"/>
<dbReference type="PROSITE" id="PS51257">
    <property type="entry name" value="PROKAR_LIPOPROTEIN"/>
    <property type="match status" value="1"/>
</dbReference>
<comment type="caution">
    <text evidence="2">The sequence shown here is derived from an EMBL/GenBank/DDBJ whole genome shotgun (WGS) entry which is preliminary data.</text>
</comment>
<organism evidence="2 3">
    <name type="scientific">Larkinella humicola</name>
    <dbReference type="NCBI Taxonomy" id="2607654"/>
    <lineage>
        <taxon>Bacteria</taxon>
        <taxon>Pseudomonadati</taxon>
        <taxon>Bacteroidota</taxon>
        <taxon>Cytophagia</taxon>
        <taxon>Cytophagales</taxon>
        <taxon>Spirosomataceae</taxon>
        <taxon>Larkinella</taxon>
    </lineage>
</organism>
<dbReference type="RefSeq" id="WP_150881521.1">
    <property type="nucleotide sequence ID" value="NZ_VTWS01000013.1"/>
</dbReference>
<dbReference type="PANTHER" id="PTHR36933:SF1">
    <property type="entry name" value="SLL0788 PROTEIN"/>
    <property type="match status" value="1"/>
</dbReference>
<reference evidence="2 3" key="1">
    <citation type="submission" date="2019-09" db="EMBL/GenBank/DDBJ databases">
        <title>Genome Sequence of Larkinella sp MA1.</title>
        <authorList>
            <person name="Srinivasan S."/>
        </authorList>
    </citation>
    <scope>NUCLEOTIDE SEQUENCE [LARGE SCALE GENOMIC DNA]</scope>
    <source>
        <strain evidence="2 3">MA1</strain>
    </source>
</reference>
<dbReference type="InterPro" id="IPR005183">
    <property type="entry name" value="DUF305_CopM-like"/>
</dbReference>
<dbReference type="Proteomes" id="UP000326344">
    <property type="component" value="Unassembled WGS sequence"/>
</dbReference>
<evidence type="ECO:0000259" key="1">
    <source>
        <dbReference type="Pfam" id="PF03713"/>
    </source>
</evidence>
<dbReference type="InterPro" id="IPR012347">
    <property type="entry name" value="Ferritin-like"/>
</dbReference>